<protein>
    <submittedName>
        <fullName evidence="2">Uncharacterized protein</fullName>
    </submittedName>
</protein>
<dbReference type="EMBL" id="FLQY01000006">
    <property type="protein sequence ID" value="SBT03343.1"/>
    <property type="molecule type" value="Genomic_DNA"/>
</dbReference>
<accession>A0A1A8XHC2</accession>
<keyword evidence="3" id="KW-1185">Reference proteome</keyword>
<gene>
    <name evidence="2" type="ORF">PROAA_1030019</name>
</gene>
<evidence type="ECO:0000313" key="2">
    <source>
        <dbReference type="EMBL" id="SBT03343.1"/>
    </source>
</evidence>
<evidence type="ECO:0000256" key="1">
    <source>
        <dbReference type="SAM" id="MobiDB-lite"/>
    </source>
</evidence>
<feature type="region of interest" description="Disordered" evidence="1">
    <location>
        <begin position="33"/>
        <end position="66"/>
    </location>
</feature>
<proteinExistence type="predicted"/>
<dbReference type="Proteomes" id="UP000199600">
    <property type="component" value="Unassembled WGS sequence"/>
</dbReference>
<organism evidence="2 3">
    <name type="scientific">Candidatus Propionivibrio aalborgensis</name>
    <dbReference type="NCBI Taxonomy" id="1860101"/>
    <lineage>
        <taxon>Bacteria</taxon>
        <taxon>Pseudomonadati</taxon>
        <taxon>Pseudomonadota</taxon>
        <taxon>Betaproteobacteria</taxon>
        <taxon>Rhodocyclales</taxon>
        <taxon>Rhodocyclaceae</taxon>
        <taxon>Propionivibrio</taxon>
    </lineage>
</organism>
<dbReference type="AlphaFoldDB" id="A0A1A8XHC2"/>
<reference evidence="2 3" key="1">
    <citation type="submission" date="2016-06" db="EMBL/GenBank/DDBJ databases">
        <authorList>
            <person name="Kjaerup R.B."/>
            <person name="Dalgaard T.S."/>
            <person name="Juul-Madsen H.R."/>
        </authorList>
    </citation>
    <scope>NUCLEOTIDE SEQUENCE [LARGE SCALE GENOMIC DNA]</scope>
    <source>
        <strain evidence="2">2</strain>
    </source>
</reference>
<sequence>MTVCVDHVWRLDFRVRDYALGYFVFATPVSDAQDHGSGNLTNSVYPATQERKMRTRNHIGDQTLLD</sequence>
<name>A0A1A8XHC2_9RHOO</name>
<evidence type="ECO:0000313" key="3">
    <source>
        <dbReference type="Proteomes" id="UP000199600"/>
    </source>
</evidence>
<feature type="compositionally biased region" description="Polar residues" evidence="1">
    <location>
        <begin position="36"/>
        <end position="46"/>
    </location>
</feature>